<dbReference type="EMBL" id="JABANO010026341">
    <property type="protein sequence ID" value="KAF4718708.1"/>
    <property type="molecule type" value="Genomic_DNA"/>
</dbReference>
<reference evidence="1 2" key="1">
    <citation type="submission" date="2020-04" db="EMBL/GenBank/DDBJ databases">
        <title>Perkinsus olseni comparative genomics.</title>
        <authorList>
            <person name="Bogema D.R."/>
        </authorList>
    </citation>
    <scope>NUCLEOTIDE SEQUENCE [LARGE SCALE GENOMIC DNA]</scope>
    <source>
        <strain evidence="1 2">ATCC PRA-207</strain>
    </source>
</reference>
<dbReference type="AlphaFoldDB" id="A0A7J6RD96"/>
<proteinExistence type="predicted"/>
<name>A0A7J6RD96_PEROL</name>
<organism evidence="1 2">
    <name type="scientific">Perkinsus olseni</name>
    <name type="common">Perkinsus atlanticus</name>
    <dbReference type="NCBI Taxonomy" id="32597"/>
    <lineage>
        <taxon>Eukaryota</taxon>
        <taxon>Sar</taxon>
        <taxon>Alveolata</taxon>
        <taxon>Perkinsozoa</taxon>
        <taxon>Perkinsea</taxon>
        <taxon>Perkinsida</taxon>
        <taxon>Perkinsidae</taxon>
        <taxon>Perkinsus</taxon>
    </lineage>
</organism>
<accession>A0A7J6RD96</accession>
<sequence>MAFKLKYHWVVITDTKNLVRISLLVETWPTLGFQLQGHALLPLPGCVSESSHHLEQVHLVSTELSQTSSSCYEQLWQFVLQPTKVPYRSFHKALRFRSSREAISRVYIPILQKGVKL</sequence>
<protein>
    <submittedName>
        <fullName evidence="1">Uncharacterized protein</fullName>
    </submittedName>
</protein>
<comment type="caution">
    <text evidence="1">The sequence shown here is derived from an EMBL/GenBank/DDBJ whole genome shotgun (WGS) entry which is preliminary data.</text>
</comment>
<evidence type="ECO:0000313" key="2">
    <source>
        <dbReference type="Proteomes" id="UP000553632"/>
    </source>
</evidence>
<keyword evidence="2" id="KW-1185">Reference proteome</keyword>
<dbReference type="Proteomes" id="UP000553632">
    <property type="component" value="Unassembled WGS sequence"/>
</dbReference>
<evidence type="ECO:0000313" key="1">
    <source>
        <dbReference type="EMBL" id="KAF4718708.1"/>
    </source>
</evidence>
<gene>
    <name evidence="1" type="ORF">FOZ63_008126</name>
</gene>